<accession>A0AAV2AZT3</accession>
<feature type="region of interest" description="Disordered" evidence="2">
    <location>
        <begin position="140"/>
        <end position="342"/>
    </location>
</feature>
<evidence type="ECO:0000256" key="2">
    <source>
        <dbReference type="SAM" id="MobiDB-lite"/>
    </source>
</evidence>
<feature type="compositionally biased region" description="Polar residues" evidence="2">
    <location>
        <begin position="442"/>
        <end position="451"/>
    </location>
</feature>
<dbReference type="EMBL" id="CAXIEN010000251">
    <property type="protein sequence ID" value="CAL1289540.1"/>
    <property type="molecule type" value="Genomic_DNA"/>
</dbReference>
<proteinExistence type="predicted"/>
<feature type="compositionally biased region" description="Basic and acidic residues" evidence="2">
    <location>
        <begin position="301"/>
        <end position="325"/>
    </location>
</feature>
<gene>
    <name evidence="3" type="ORF">LARSCL_LOCUS15997</name>
</gene>
<feature type="compositionally biased region" description="Polar residues" evidence="2">
    <location>
        <begin position="777"/>
        <end position="787"/>
    </location>
</feature>
<organism evidence="3 4">
    <name type="scientific">Larinioides sclopetarius</name>
    <dbReference type="NCBI Taxonomy" id="280406"/>
    <lineage>
        <taxon>Eukaryota</taxon>
        <taxon>Metazoa</taxon>
        <taxon>Ecdysozoa</taxon>
        <taxon>Arthropoda</taxon>
        <taxon>Chelicerata</taxon>
        <taxon>Arachnida</taxon>
        <taxon>Araneae</taxon>
        <taxon>Araneomorphae</taxon>
        <taxon>Entelegynae</taxon>
        <taxon>Araneoidea</taxon>
        <taxon>Araneidae</taxon>
        <taxon>Larinioides</taxon>
    </lineage>
</organism>
<feature type="region of interest" description="Disordered" evidence="2">
    <location>
        <begin position="375"/>
        <end position="415"/>
    </location>
</feature>
<feature type="region of interest" description="Disordered" evidence="2">
    <location>
        <begin position="427"/>
        <end position="503"/>
    </location>
</feature>
<evidence type="ECO:0000313" key="3">
    <source>
        <dbReference type="EMBL" id="CAL1289540.1"/>
    </source>
</evidence>
<comment type="caution">
    <text evidence="3">The sequence shown here is derived from an EMBL/GenBank/DDBJ whole genome shotgun (WGS) entry which is preliminary data.</text>
</comment>
<dbReference type="Proteomes" id="UP001497382">
    <property type="component" value="Unassembled WGS sequence"/>
</dbReference>
<feature type="compositionally biased region" description="Polar residues" evidence="2">
    <location>
        <begin position="384"/>
        <end position="397"/>
    </location>
</feature>
<reference evidence="3 4" key="1">
    <citation type="submission" date="2024-04" db="EMBL/GenBank/DDBJ databases">
        <authorList>
            <person name="Rising A."/>
            <person name="Reimegard J."/>
            <person name="Sonavane S."/>
            <person name="Akerstrom W."/>
            <person name="Nylinder S."/>
            <person name="Hedman E."/>
            <person name="Kallberg Y."/>
        </authorList>
    </citation>
    <scope>NUCLEOTIDE SEQUENCE [LARGE SCALE GENOMIC DNA]</scope>
</reference>
<feature type="compositionally biased region" description="Polar residues" evidence="2">
    <location>
        <begin position="183"/>
        <end position="200"/>
    </location>
</feature>
<feature type="compositionally biased region" description="Low complexity" evidence="2">
    <location>
        <begin position="792"/>
        <end position="802"/>
    </location>
</feature>
<evidence type="ECO:0000313" key="4">
    <source>
        <dbReference type="Proteomes" id="UP001497382"/>
    </source>
</evidence>
<feature type="compositionally biased region" description="Basic and acidic residues" evidence="2">
    <location>
        <begin position="246"/>
        <end position="260"/>
    </location>
</feature>
<feature type="region of interest" description="Disordered" evidence="2">
    <location>
        <begin position="777"/>
        <end position="802"/>
    </location>
</feature>
<feature type="region of interest" description="Disordered" evidence="2">
    <location>
        <begin position="516"/>
        <end position="542"/>
    </location>
</feature>
<feature type="compositionally biased region" description="Low complexity" evidence="2">
    <location>
        <begin position="404"/>
        <end position="415"/>
    </location>
</feature>
<sequence length="855" mass="94144">MGACYSKKASGGNRSYTTVQMASTKLDEGSRLVRPTPYTRTQNANIDYAAKKSIPLPSKPNSLMSADHSDLKNAKNTFQSNIPRFSSSLPVSASVSGEQKTMINDNEALHVVNNNAIVNSRSACNVSNATSPIHKLAVRESQIKPKSLGSKSCPDKILSPDDKPTRTPLKGSGISRIFMGKSSPISSQNSPETLNTSKVQQSKDSKLVGRNSSGPSPVSKSPSTKGSESRDSLSDFDSGLGNSLTDKNKPEDSDTIKDVEQLEFQDEISPNINVDTSPNRSTSTPKQCAAESKLSLKAPTYRREPNGKWSFDEKHFGPETVRSPEPKPLGNTNGSSPKAKHSFKMNASENIFSTYASYKGLLSYQKKSFQPADVKFNLREKAGHQQSIQQPSPNASSIPKIKRQQSQPVPSSGSVFYCHNETNNCSFDDEKTLTNLEKPPQHQHNSKQSSLDSDEKSDSTENGVLSPPSEENREFLIDDEIADQPGLTFFGDPKSEDSDVQSLQLAMSELHALQLASTNKRRTDSVSSYSSRKGRSDHRDSLILGSELGSSCSSIASDDLMLDYEKTFDTFPEGTVNEGPASPMRKLSEVDEVDKVAPLKSEKRIDFEEKRKRLHRRSSGPLSTPAERLEWRQRTVSLPLRPPRQMTVSEADDGGLKLDASSYRLLCQDLNGVKTLLLRLKSVIQEAETINPFDQVNTNNLFYHTLAQTDFPSSLAVLTKSDDKKGPDVSTIIEENADLRRQLVLLQQQLEDKDHTIHLLQQQMTKYLKVQAGCNHSASSSNAATQTERSHSLTGSFSSTSSADDSIETLVSVQDDFEKTFRKKSQEQDVLSEHLIEVVRLLDQNSNASPDHSEC</sequence>
<keyword evidence="1" id="KW-0175">Coiled coil</keyword>
<feature type="compositionally biased region" description="Polar residues" evidence="2">
    <location>
        <begin position="268"/>
        <end position="286"/>
    </location>
</feature>
<dbReference type="AlphaFoldDB" id="A0AAV2AZT3"/>
<feature type="coiled-coil region" evidence="1">
    <location>
        <begin position="729"/>
        <end position="763"/>
    </location>
</feature>
<keyword evidence="4" id="KW-1185">Reference proteome</keyword>
<protein>
    <submittedName>
        <fullName evidence="3">Uncharacterized protein</fullName>
    </submittedName>
</protein>
<evidence type="ECO:0000256" key="1">
    <source>
        <dbReference type="SAM" id="Coils"/>
    </source>
</evidence>
<name>A0AAV2AZT3_9ARAC</name>
<feature type="compositionally biased region" description="Low complexity" evidence="2">
    <location>
        <begin position="212"/>
        <end position="226"/>
    </location>
</feature>